<evidence type="ECO:0000256" key="2">
    <source>
        <dbReference type="RuleBase" id="RU003876"/>
    </source>
</evidence>
<dbReference type="Pfam" id="PF00956">
    <property type="entry name" value="NAP"/>
    <property type="match status" value="1"/>
</dbReference>
<dbReference type="InterPro" id="IPR029063">
    <property type="entry name" value="SAM-dependent_MTases_sf"/>
</dbReference>
<feature type="region of interest" description="Disordered" evidence="3">
    <location>
        <begin position="588"/>
        <end position="621"/>
    </location>
</feature>
<dbReference type="InterPro" id="IPR037231">
    <property type="entry name" value="NAP-like_sf"/>
</dbReference>
<feature type="signal peptide" evidence="4">
    <location>
        <begin position="1"/>
        <end position="28"/>
    </location>
</feature>
<organism evidence="5 6">
    <name type="scientific">Steinernema hermaphroditum</name>
    <dbReference type="NCBI Taxonomy" id="289476"/>
    <lineage>
        <taxon>Eukaryota</taxon>
        <taxon>Metazoa</taxon>
        <taxon>Ecdysozoa</taxon>
        <taxon>Nematoda</taxon>
        <taxon>Chromadorea</taxon>
        <taxon>Rhabditida</taxon>
        <taxon>Tylenchina</taxon>
        <taxon>Panagrolaimomorpha</taxon>
        <taxon>Strongyloidoidea</taxon>
        <taxon>Steinernematidae</taxon>
        <taxon>Steinernema</taxon>
    </lineage>
</organism>
<dbReference type="GO" id="GO:0005634">
    <property type="term" value="C:nucleus"/>
    <property type="evidence" value="ECO:0007669"/>
    <property type="project" value="InterPro"/>
</dbReference>
<evidence type="ECO:0000313" key="5">
    <source>
        <dbReference type="EMBL" id="KAK0407107.1"/>
    </source>
</evidence>
<name>A0AA39HJP3_9BILA</name>
<dbReference type="InterPro" id="IPR002164">
    <property type="entry name" value="NAP_family"/>
</dbReference>
<dbReference type="Gene3D" id="3.30.1120.90">
    <property type="entry name" value="Nucleosome assembly protein"/>
    <property type="match status" value="1"/>
</dbReference>
<dbReference type="Gene3D" id="1.20.5.1500">
    <property type="match status" value="1"/>
</dbReference>
<dbReference type="PANTHER" id="PTHR11875">
    <property type="entry name" value="TESTIS-SPECIFIC Y-ENCODED PROTEIN"/>
    <property type="match status" value="1"/>
</dbReference>
<accession>A0AA39HJP3</accession>
<dbReference type="SUPFAM" id="SSF53335">
    <property type="entry name" value="S-adenosyl-L-methionine-dependent methyltransferases"/>
    <property type="match status" value="1"/>
</dbReference>
<comment type="caution">
    <text evidence="5">The sequence shown here is derived from an EMBL/GenBank/DDBJ whole genome shotgun (WGS) entry which is preliminary data.</text>
</comment>
<evidence type="ECO:0000256" key="1">
    <source>
        <dbReference type="ARBA" id="ARBA00009947"/>
    </source>
</evidence>
<dbReference type="SUPFAM" id="SSF143113">
    <property type="entry name" value="NAP-like"/>
    <property type="match status" value="1"/>
</dbReference>
<keyword evidence="4" id="KW-0732">Signal</keyword>
<dbReference type="Proteomes" id="UP001175271">
    <property type="component" value="Unassembled WGS sequence"/>
</dbReference>
<proteinExistence type="inferred from homology"/>
<evidence type="ECO:0000256" key="3">
    <source>
        <dbReference type="SAM" id="MobiDB-lite"/>
    </source>
</evidence>
<evidence type="ECO:0000313" key="6">
    <source>
        <dbReference type="Proteomes" id="UP001175271"/>
    </source>
</evidence>
<dbReference type="GO" id="GO:0006334">
    <property type="term" value="P:nucleosome assembly"/>
    <property type="evidence" value="ECO:0007669"/>
    <property type="project" value="InterPro"/>
</dbReference>
<sequence>MRRRNRTLFRLIFLGICIFVKVCAPSHAMASRMVRSPKTLRKMYPLSPLAVTYSRDSTVQRFIQSEKHSENGYYTISATFMKMDAHGNLVPIHTWIAFDYLCTMAAASYMTDALQFDKAGHVLSIGLGGASLDMFFHARQPRLKITVVELDPTMEDLARKWFGAVEDERRRTVIGDGAEFVRKAAEEGAKYDVIALDACDTADEVFRCPAKVFYEAETMRSMREALTEKGILVMNLLSSNTTILRTTVKQHFPACFLAHMNNDNLVVACAKKAPQEPVMEKFKGALKALGLGNRKFIFEMGVPAECDLSIPFPPHMAETTEKTRRTVRAVKNIQRRTIDLEAKYFQRLQEVDQEFQPLFDKLHEERHAFVTGAKEPTDEEANISLFHDVDKEELEKLEQQWNKDNPEKGERGIPEFWLHALMNFPPTSDMICGDDARLLARLNDITCAIETAPPAFTLRFHFDRNEYFTNSVLEKRYVLDITPDPEHPFSFDGPHVKEITGTKIDWYEGKNITKKVIKTRYRTKVGGMKTSIKTVKQDSFFNFFEAPPKPADKDDFEALDAMEHDYTIGDEIREDLIPRAVLFYTAEITEDEESDDQFDDLDLVDDEDEGDEDGDENEAEG</sequence>
<keyword evidence="6" id="KW-1185">Reference proteome</keyword>
<comment type="similarity">
    <text evidence="1 2">Belongs to the nucleosome assembly protein (NAP) family.</text>
</comment>
<dbReference type="CDD" id="cd02440">
    <property type="entry name" value="AdoMet_MTases"/>
    <property type="match status" value="1"/>
</dbReference>
<feature type="chain" id="PRO_5041348904" evidence="4">
    <location>
        <begin position="29"/>
        <end position="621"/>
    </location>
</feature>
<evidence type="ECO:0000256" key="4">
    <source>
        <dbReference type="SAM" id="SignalP"/>
    </source>
</evidence>
<dbReference type="AlphaFoldDB" id="A0AA39HJP3"/>
<dbReference type="Gene3D" id="3.40.50.150">
    <property type="entry name" value="Vaccinia Virus protein VP39"/>
    <property type="match status" value="1"/>
</dbReference>
<protein>
    <submittedName>
        <fullName evidence="5">Uncharacterized protein</fullName>
    </submittedName>
</protein>
<dbReference type="EMBL" id="JAUCMV010000004">
    <property type="protein sequence ID" value="KAK0407107.1"/>
    <property type="molecule type" value="Genomic_DNA"/>
</dbReference>
<dbReference type="Pfam" id="PF01564">
    <property type="entry name" value="Spermine_synth"/>
    <property type="match status" value="1"/>
</dbReference>
<reference evidence="5" key="1">
    <citation type="submission" date="2023-06" db="EMBL/GenBank/DDBJ databases">
        <title>Genomic analysis of the entomopathogenic nematode Steinernema hermaphroditum.</title>
        <authorList>
            <person name="Schwarz E.M."/>
            <person name="Heppert J.K."/>
            <person name="Baniya A."/>
            <person name="Schwartz H.T."/>
            <person name="Tan C.-H."/>
            <person name="Antoshechkin I."/>
            <person name="Sternberg P.W."/>
            <person name="Goodrich-Blair H."/>
            <person name="Dillman A.R."/>
        </authorList>
    </citation>
    <scope>NUCLEOTIDE SEQUENCE</scope>
    <source>
        <strain evidence="5">PS9179</strain>
        <tissue evidence="5">Whole animal</tissue>
    </source>
</reference>
<gene>
    <name evidence="5" type="ORF">QR680_019001</name>
</gene>